<sequence length="601" mass="67189">MAREMASRRRLHLFASIAMLCPLAAPLAAPVNLSGEVGYAYRLMKADQSETISHQMRGAIRGNSYLWQPWMATVNANLRLTQDKTDYNKWPGGVAGISGSTTTLTTGELNLNVIPQSRFPLSISYQVNDSRVDTMNTVTSPLTAAGSREFSTKRFSLRQNITAGKSSRFKWNLDSNQWDSSNSEKYSDWLLGGSADFGFNDHRLQLRGSYKSIDRAALSQESSNTTLSGDHFYHSPTRALRVDSSVDYYQYQTEGVESNIVFSNGELDTSSYQASSFVFWRPVDRKLSASAGVRLFNLTSDAISTNTADTVIENETELLSLNATAGGLYQYTKNIRFDGNMNFSVNDNGTEENNAYLGRLGALLQSDIHEIPLGMMYQWSASASAQMQGTDRNRDFNTMNINLGHDANRSWLNDDKSSALRFGWSQGVNASLESGDEDANSQRFDHSVNVGWDRYGARDSTYSQLTISDARTFGDRESDQQLVNLQLSRTQNISRRSVLTGNITAQSVRQNFAGQDESEVSTTTTGSINYQLSSLFGIPRFRYGFDVRVSRASRDSGVDRAEWENRLDYSVGLVDTRASWRLIDAGEQDYTLVYFQVTRRF</sequence>
<dbReference type="EMBL" id="UOFQ01000095">
    <property type="protein sequence ID" value="VAW88392.1"/>
    <property type="molecule type" value="Genomic_DNA"/>
</dbReference>
<dbReference type="AlphaFoldDB" id="A0A3B0ZLW6"/>
<gene>
    <name evidence="1" type="ORF">MNBD_GAMMA17-82</name>
</gene>
<proteinExistence type="predicted"/>
<evidence type="ECO:0000313" key="1">
    <source>
        <dbReference type="EMBL" id="VAW88392.1"/>
    </source>
</evidence>
<protein>
    <submittedName>
        <fullName evidence="1">Uncharacterized protein</fullName>
    </submittedName>
</protein>
<organism evidence="1">
    <name type="scientific">hydrothermal vent metagenome</name>
    <dbReference type="NCBI Taxonomy" id="652676"/>
    <lineage>
        <taxon>unclassified sequences</taxon>
        <taxon>metagenomes</taxon>
        <taxon>ecological metagenomes</taxon>
    </lineage>
</organism>
<reference evidence="1" key="1">
    <citation type="submission" date="2018-06" db="EMBL/GenBank/DDBJ databases">
        <authorList>
            <person name="Zhirakovskaya E."/>
        </authorList>
    </citation>
    <scope>NUCLEOTIDE SEQUENCE</scope>
</reference>
<accession>A0A3B0ZLW6</accession>
<name>A0A3B0ZLW6_9ZZZZ</name>